<dbReference type="SUPFAM" id="SSF53756">
    <property type="entry name" value="UDP-Glycosyltransferase/glycogen phosphorylase"/>
    <property type="match status" value="1"/>
</dbReference>
<dbReference type="Gene3D" id="3.40.50.2000">
    <property type="entry name" value="Glycogen Phosphorylase B"/>
    <property type="match status" value="1"/>
</dbReference>
<name>A0A265UZ28_9FLAO</name>
<sequence length="364" mass="41389">MVTRQNTQKRILVAPLNWGLGHATRCIPIVNELLSQGFEPILASDGIALDLLKKEFPLLKAIELPSYNITYPKKANHFKLKFLKDAPHILSTIKKEKELVATITRSEQLVGIISDNRFGVRHHSVPSVFITHQLRVMSGSTTWLSSKLHQRIISKFDECWVPDIKGQPNLSGRLGHVDNFKIKPKYIGPLSRFVRKDVALRYDVLILLSGPEPQRTILEEKLLIEFDKFNGTVCFVRGKIESEEVINYKGHITIHNFLKSADLERIINASAVVLSRSGYTTIMDLAKLQKKAFFIPTPGQFEQEYLSEKLMSANLVPSCKQERFSIDHLSLINDFKGLGHIRFQSDFSRLFDLFQGKGELTAHT</sequence>
<keyword evidence="2" id="KW-0808">Transferase</keyword>
<proteinExistence type="predicted"/>
<organism evidence="2 3">
    <name type="scientific">Winogradskyella aurantia</name>
    <dbReference type="NCBI Taxonomy" id="1915063"/>
    <lineage>
        <taxon>Bacteria</taxon>
        <taxon>Pseudomonadati</taxon>
        <taxon>Bacteroidota</taxon>
        <taxon>Flavobacteriia</taxon>
        <taxon>Flavobacteriales</taxon>
        <taxon>Flavobacteriaceae</taxon>
        <taxon>Winogradskyella</taxon>
    </lineage>
</organism>
<reference evidence="2 3" key="1">
    <citation type="submission" date="2017-05" db="EMBL/GenBank/DDBJ databases">
        <title>The draft genome sequence of Idiomarina salinarum WNB302.</title>
        <authorList>
            <person name="Sun Y."/>
            <person name="Chen B."/>
            <person name="Du Z."/>
        </authorList>
    </citation>
    <scope>NUCLEOTIDE SEQUENCE [LARGE SCALE GENOMIC DNA]</scope>
    <source>
        <strain evidence="2 3">WNB302</strain>
    </source>
</reference>
<evidence type="ECO:0000313" key="3">
    <source>
        <dbReference type="Proteomes" id="UP000216840"/>
    </source>
</evidence>
<keyword evidence="3" id="KW-1185">Reference proteome</keyword>
<dbReference type="OrthoDB" id="9803241at2"/>
<dbReference type="InterPro" id="IPR007235">
    <property type="entry name" value="Glyco_trans_28_C"/>
</dbReference>
<comment type="caution">
    <text evidence="2">The sequence shown here is derived from an EMBL/GenBank/DDBJ whole genome shotgun (WGS) entry which is preliminary data.</text>
</comment>
<accession>A0A265UZ28</accession>
<evidence type="ECO:0000313" key="2">
    <source>
        <dbReference type="EMBL" id="OZV70565.1"/>
    </source>
</evidence>
<gene>
    <name evidence="2" type="ORF">CA834_00165</name>
</gene>
<protein>
    <submittedName>
        <fullName evidence="2">Glycosyltransferase</fullName>
    </submittedName>
</protein>
<dbReference type="Proteomes" id="UP000216840">
    <property type="component" value="Unassembled WGS sequence"/>
</dbReference>
<dbReference type="Pfam" id="PF04101">
    <property type="entry name" value="Glyco_tran_28_C"/>
    <property type="match status" value="1"/>
</dbReference>
<feature type="domain" description="Glycosyl transferase family 28 C-terminal" evidence="1">
    <location>
        <begin position="238"/>
        <end position="314"/>
    </location>
</feature>
<dbReference type="AlphaFoldDB" id="A0A265UZ28"/>
<dbReference type="EMBL" id="NGJN01000001">
    <property type="protein sequence ID" value="OZV70565.1"/>
    <property type="molecule type" value="Genomic_DNA"/>
</dbReference>
<evidence type="ECO:0000259" key="1">
    <source>
        <dbReference type="Pfam" id="PF04101"/>
    </source>
</evidence>
<dbReference type="GO" id="GO:0016758">
    <property type="term" value="F:hexosyltransferase activity"/>
    <property type="evidence" value="ECO:0007669"/>
    <property type="project" value="InterPro"/>
</dbReference>